<accession>A0ABX0UBW0</accession>
<dbReference type="RefSeq" id="WP_167184761.1">
    <property type="nucleotide sequence ID" value="NZ_JAASQL010000001.1"/>
</dbReference>
<feature type="chain" id="PRO_5046206922" description="Tetratricopeptide repeat-containing protein" evidence="2">
    <location>
        <begin position="24"/>
        <end position="463"/>
    </location>
</feature>
<feature type="repeat" description="TPR" evidence="1">
    <location>
        <begin position="171"/>
        <end position="204"/>
    </location>
</feature>
<organism evidence="3 4">
    <name type="scientific">Wenyingzhuangia heitensis</name>
    <dbReference type="NCBI Taxonomy" id="1487859"/>
    <lineage>
        <taxon>Bacteria</taxon>
        <taxon>Pseudomonadati</taxon>
        <taxon>Bacteroidota</taxon>
        <taxon>Flavobacteriia</taxon>
        <taxon>Flavobacteriales</taxon>
        <taxon>Flavobacteriaceae</taxon>
        <taxon>Wenyingzhuangia</taxon>
    </lineage>
</organism>
<evidence type="ECO:0008006" key="5">
    <source>
        <dbReference type="Google" id="ProtNLM"/>
    </source>
</evidence>
<dbReference type="EMBL" id="JAASQL010000001">
    <property type="protein sequence ID" value="NIJ44552.1"/>
    <property type="molecule type" value="Genomic_DNA"/>
</dbReference>
<keyword evidence="2" id="KW-0732">Signal</keyword>
<evidence type="ECO:0000256" key="2">
    <source>
        <dbReference type="SAM" id="SignalP"/>
    </source>
</evidence>
<dbReference type="Gene3D" id="1.25.40.10">
    <property type="entry name" value="Tetratricopeptide repeat domain"/>
    <property type="match status" value="1"/>
</dbReference>
<keyword evidence="1" id="KW-0802">TPR repeat</keyword>
<gene>
    <name evidence="3" type="ORF">FHR24_000991</name>
</gene>
<dbReference type="Proteomes" id="UP000745859">
    <property type="component" value="Unassembled WGS sequence"/>
</dbReference>
<keyword evidence="4" id="KW-1185">Reference proteome</keyword>
<sequence length="463" mass="52868">MKHKKRITFALYMLLVLSSISCATYHSLSEKYQEEIVSGEYADAIVSIDKNKFLNKHRNELLLYLEKGKVAYLNKDYTLSNEFFNKADILIEEEKKNLAAGVLGVLTNPEKTPYRAEDFEKVSIHYYKALNYIFLNLYDDALVEAKRINLELQKINDSYPAGKKNRYTTDAFALNLQGMLYEATGNLNDAFISYRNALELYVTNKGSYFGVTIPKQLKQDVINTAHLLGFTDEEIRYSNQFGLKYIQKTKSYGEVIVFWENGLVPYKSQSYFTFVALPGSNNGFVNFSNSELGVSFPVPTNSNTTSVLNIAFPKYQNRGLYFTNGRALINNSDIKYNFELIEDYKTIAFKTLKDRTAREIGKIALRVAAKKVSESIVSNQNQGLGALVSIFNAVTEKTDTRNWQTLPNQIQYSRVPLDQIDNKLQIEVKTPQGISLRKEFNVKATNNIQFLNYITPQIILSNK</sequence>
<dbReference type="InterPro" id="IPR019734">
    <property type="entry name" value="TPR_rpt"/>
</dbReference>
<dbReference type="SUPFAM" id="SSF48452">
    <property type="entry name" value="TPR-like"/>
    <property type="match status" value="1"/>
</dbReference>
<evidence type="ECO:0000256" key="1">
    <source>
        <dbReference type="PROSITE-ProRule" id="PRU00339"/>
    </source>
</evidence>
<evidence type="ECO:0000313" key="3">
    <source>
        <dbReference type="EMBL" id="NIJ44552.1"/>
    </source>
</evidence>
<dbReference type="PROSITE" id="PS51257">
    <property type="entry name" value="PROKAR_LIPOPROTEIN"/>
    <property type="match status" value="1"/>
</dbReference>
<name>A0ABX0UBW0_9FLAO</name>
<protein>
    <recommendedName>
        <fullName evidence="5">Tetratricopeptide repeat-containing protein</fullName>
    </recommendedName>
</protein>
<reference evidence="3 4" key="1">
    <citation type="submission" date="2020-03" db="EMBL/GenBank/DDBJ databases">
        <title>Genomic Encyclopedia of Type Strains, Phase IV (KMG-IV): sequencing the most valuable type-strain genomes for metagenomic binning, comparative biology and taxonomic classification.</title>
        <authorList>
            <person name="Goeker M."/>
        </authorList>
    </citation>
    <scope>NUCLEOTIDE SEQUENCE [LARGE SCALE GENOMIC DNA]</scope>
    <source>
        <strain evidence="3 4">DSM 101599</strain>
    </source>
</reference>
<dbReference type="PROSITE" id="PS50005">
    <property type="entry name" value="TPR"/>
    <property type="match status" value="1"/>
</dbReference>
<proteinExistence type="predicted"/>
<comment type="caution">
    <text evidence="3">The sequence shown here is derived from an EMBL/GenBank/DDBJ whole genome shotgun (WGS) entry which is preliminary data.</text>
</comment>
<evidence type="ECO:0000313" key="4">
    <source>
        <dbReference type="Proteomes" id="UP000745859"/>
    </source>
</evidence>
<dbReference type="InterPro" id="IPR011990">
    <property type="entry name" value="TPR-like_helical_dom_sf"/>
</dbReference>
<feature type="signal peptide" evidence="2">
    <location>
        <begin position="1"/>
        <end position="23"/>
    </location>
</feature>